<organism evidence="3 4">
    <name type="scientific">Steinernema glaseri</name>
    <dbReference type="NCBI Taxonomy" id="37863"/>
    <lineage>
        <taxon>Eukaryota</taxon>
        <taxon>Metazoa</taxon>
        <taxon>Ecdysozoa</taxon>
        <taxon>Nematoda</taxon>
        <taxon>Chromadorea</taxon>
        <taxon>Rhabditida</taxon>
        <taxon>Tylenchina</taxon>
        <taxon>Panagrolaimomorpha</taxon>
        <taxon>Strongyloidoidea</taxon>
        <taxon>Steinernematidae</taxon>
        <taxon>Steinernema</taxon>
    </lineage>
</organism>
<evidence type="ECO:0000313" key="4">
    <source>
        <dbReference type="WBParaSite" id="L893_g17322.t1"/>
    </source>
</evidence>
<evidence type="ECO:0000256" key="1">
    <source>
        <dbReference type="SAM" id="MobiDB-lite"/>
    </source>
</evidence>
<reference evidence="4" key="1">
    <citation type="submission" date="2016-11" db="UniProtKB">
        <authorList>
            <consortium name="WormBaseParasite"/>
        </authorList>
    </citation>
    <scope>IDENTIFICATION</scope>
</reference>
<feature type="transmembrane region" description="Helical" evidence="2">
    <location>
        <begin position="53"/>
        <end position="75"/>
    </location>
</feature>
<dbReference type="Proteomes" id="UP000095287">
    <property type="component" value="Unplaced"/>
</dbReference>
<keyword evidence="2" id="KW-1133">Transmembrane helix</keyword>
<sequence length="116" mass="12606">MFHKAPEFSEEFRRALTGNLSALRIVLHACRYSIPFVVMSEKNSKIKKILKKVVIGAGVGLLAGGAIAVSVPLAVTAMGSIRASLKHLGGEEQVSRGEKKEVDREEKAFVEEEGKK</sequence>
<dbReference type="WBParaSite" id="L893_g17322.t1">
    <property type="protein sequence ID" value="L893_g17322.t1"/>
    <property type="gene ID" value="L893_g17322"/>
</dbReference>
<keyword evidence="2" id="KW-0472">Membrane</keyword>
<keyword evidence="2" id="KW-0812">Transmembrane</keyword>
<accession>A0A1I7YLG6</accession>
<keyword evidence="3" id="KW-1185">Reference proteome</keyword>
<evidence type="ECO:0000313" key="3">
    <source>
        <dbReference type="Proteomes" id="UP000095287"/>
    </source>
</evidence>
<protein>
    <submittedName>
        <fullName evidence="4">Col_cuticle_N domain-containing protein</fullName>
    </submittedName>
</protein>
<proteinExistence type="predicted"/>
<feature type="region of interest" description="Disordered" evidence="1">
    <location>
        <begin position="92"/>
        <end position="116"/>
    </location>
</feature>
<evidence type="ECO:0000256" key="2">
    <source>
        <dbReference type="SAM" id="Phobius"/>
    </source>
</evidence>
<name>A0A1I7YLG6_9BILA</name>
<dbReference type="AlphaFoldDB" id="A0A1I7YLG6"/>